<dbReference type="EMBL" id="BAAAND010000001">
    <property type="protein sequence ID" value="GAA1564420.1"/>
    <property type="molecule type" value="Genomic_DNA"/>
</dbReference>
<reference evidence="2 3" key="1">
    <citation type="journal article" date="2019" name="Int. J. Syst. Evol. Microbiol.">
        <title>The Global Catalogue of Microorganisms (GCM) 10K type strain sequencing project: providing services to taxonomists for standard genome sequencing and annotation.</title>
        <authorList>
            <consortium name="The Broad Institute Genomics Platform"/>
            <consortium name="The Broad Institute Genome Sequencing Center for Infectious Disease"/>
            <person name="Wu L."/>
            <person name="Ma J."/>
        </authorList>
    </citation>
    <scope>NUCLEOTIDE SEQUENCE [LARGE SCALE GENOMIC DNA]</scope>
    <source>
        <strain evidence="2 3">JCM 14304</strain>
    </source>
</reference>
<comment type="caution">
    <text evidence="2">The sequence shown here is derived from an EMBL/GenBank/DDBJ whole genome shotgun (WGS) entry which is preliminary data.</text>
</comment>
<evidence type="ECO:0000256" key="1">
    <source>
        <dbReference type="SAM" id="MobiDB-lite"/>
    </source>
</evidence>
<keyword evidence="3" id="KW-1185">Reference proteome</keyword>
<dbReference type="Proteomes" id="UP001500190">
    <property type="component" value="Unassembled WGS sequence"/>
</dbReference>
<feature type="region of interest" description="Disordered" evidence="1">
    <location>
        <begin position="99"/>
        <end position="149"/>
    </location>
</feature>
<proteinExistence type="predicted"/>
<gene>
    <name evidence="2" type="ORF">GCM10009742_01970</name>
</gene>
<protein>
    <submittedName>
        <fullName evidence="2">Uncharacterized protein</fullName>
    </submittedName>
</protein>
<sequence>MVGVGAGVGVGVGIGVGVRRSVVRSSAGVGVGVLAISRTGCSVRRGAGVGVRVTGLAGTGVARYNGAVLVCSLFPNGFSNTTTINVSGTTTIASVVVRRGPPYRPIGPRTGRPSSSTQNAQRLGGGGQVSGGCQRRGGRQSGRGGAGHSGGALNCLTSILPARA</sequence>
<organism evidence="2 3">
    <name type="scientific">Kribbella karoonensis</name>
    <dbReference type="NCBI Taxonomy" id="324851"/>
    <lineage>
        <taxon>Bacteria</taxon>
        <taxon>Bacillati</taxon>
        <taxon>Actinomycetota</taxon>
        <taxon>Actinomycetes</taxon>
        <taxon>Propionibacteriales</taxon>
        <taxon>Kribbellaceae</taxon>
        <taxon>Kribbella</taxon>
    </lineage>
</organism>
<evidence type="ECO:0000313" key="3">
    <source>
        <dbReference type="Proteomes" id="UP001500190"/>
    </source>
</evidence>
<feature type="compositionally biased region" description="Low complexity" evidence="1">
    <location>
        <begin position="99"/>
        <end position="113"/>
    </location>
</feature>
<evidence type="ECO:0000313" key="2">
    <source>
        <dbReference type="EMBL" id="GAA1564420.1"/>
    </source>
</evidence>
<accession>A0ABN2CU86</accession>
<feature type="compositionally biased region" description="Gly residues" evidence="1">
    <location>
        <begin position="139"/>
        <end position="149"/>
    </location>
</feature>
<name>A0ABN2CU86_9ACTN</name>